<comment type="caution">
    <text evidence="2">The sequence shown here is derived from an EMBL/GenBank/DDBJ whole genome shotgun (WGS) entry which is preliminary data.</text>
</comment>
<dbReference type="EMBL" id="WAEL01000006">
    <property type="protein sequence ID" value="NID11755.1"/>
    <property type="molecule type" value="Genomic_DNA"/>
</dbReference>
<feature type="signal peptide" evidence="1">
    <location>
        <begin position="1"/>
        <end position="18"/>
    </location>
</feature>
<sequence length="145" mass="15638">MKQALLFSTLLLVTAACGRSNDVAPTLASEVSGTYLTNGFLDYLCIALPPDKMPTATLTPETDAAVTLTYLTKYPATKAQTFTHLQLKRMADNSIQLSQQGQVLGTVQPDRAFNANGMERQALVLRVQTNANDPQTAITFTGAKE</sequence>
<dbReference type="PROSITE" id="PS51257">
    <property type="entry name" value="PROKAR_LIPOPROTEIN"/>
    <property type="match status" value="1"/>
</dbReference>
<evidence type="ECO:0000313" key="2">
    <source>
        <dbReference type="EMBL" id="NID11755.1"/>
    </source>
</evidence>
<keyword evidence="3" id="KW-1185">Reference proteome</keyword>
<reference evidence="3" key="1">
    <citation type="submission" date="2019-09" db="EMBL/GenBank/DDBJ databases">
        <authorList>
            <person name="Jung D.-H."/>
        </authorList>
    </citation>
    <scope>NUCLEOTIDE SEQUENCE [LARGE SCALE GENOMIC DNA]</scope>
    <source>
        <strain evidence="3">JA-25</strain>
    </source>
</reference>
<feature type="chain" id="PRO_5045814074" evidence="1">
    <location>
        <begin position="19"/>
        <end position="145"/>
    </location>
</feature>
<keyword evidence="1" id="KW-0732">Signal</keyword>
<evidence type="ECO:0000256" key="1">
    <source>
        <dbReference type="SAM" id="SignalP"/>
    </source>
</evidence>
<evidence type="ECO:0000313" key="3">
    <source>
        <dbReference type="Proteomes" id="UP000606008"/>
    </source>
</evidence>
<dbReference type="Proteomes" id="UP000606008">
    <property type="component" value="Unassembled WGS sequence"/>
</dbReference>
<name>A0ABX0QH59_9BACT</name>
<gene>
    <name evidence="2" type="ORF">F7231_16400</name>
</gene>
<reference evidence="3" key="2">
    <citation type="submission" date="2023-07" db="EMBL/GenBank/DDBJ databases">
        <authorList>
            <person name="Jung D.-H."/>
        </authorList>
    </citation>
    <scope>NUCLEOTIDE SEQUENCE [LARGE SCALE GENOMIC DNA]</scope>
    <source>
        <strain evidence="3">JA-25</strain>
    </source>
</reference>
<protein>
    <submittedName>
        <fullName evidence="2">Uncharacterized protein</fullName>
    </submittedName>
</protein>
<dbReference type="RefSeq" id="WP_166692742.1">
    <property type="nucleotide sequence ID" value="NZ_WAEL01000006.1"/>
</dbReference>
<accession>A0ABX0QH59</accession>
<proteinExistence type="predicted"/>
<organism evidence="2 3">
    <name type="scientific">Fibrivirga algicola</name>
    <dbReference type="NCBI Taxonomy" id="2950420"/>
    <lineage>
        <taxon>Bacteria</taxon>
        <taxon>Pseudomonadati</taxon>
        <taxon>Bacteroidota</taxon>
        <taxon>Cytophagia</taxon>
        <taxon>Cytophagales</taxon>
        <taxon>Spirosomataceae</taxon>
        <taxon>Fibrivirga</taxon>
    </lineage>
</organism>